<evidence type="ECO:0000256" key="3">
    <source>
        <dbReference type="ARBA" id="ARBA00022989"/>
    </source>
</evidence>
<feature type="transmembrane region" description="Helical" evidence="5">
    <location>
        <begin position="12"/>
        <end position="30"/>
    </location>
</feature>
<dbReference type="EMBL" id="QBKA01000002">
    <property type="protein sequence ID" value="RDC61386.1"/>
    <property type="molecule type" value="Genomic_DNA"/>
</dbReference>
<reference evidence="7 8" key="1">
    <citation type="submission" date="2018-04" db="EMBL/GenBank/DDBJ databases">
        <title>Altererythrobacter sp. HME9302 genome sequencing and assembly.</title>
        <authorList>
            <person name="Kang H."/>
            <person name="Kim H."/>
            <person name="Joh K."/>
        </authorList>
    </citation>
    <scope>NUCLEOTIDE SEQUENCE [LARGE SCALE GENOMIC DNA]</scope>
    <source>
        <strain evidence="7 8">HME9302</strain>
    </source>
</reference>
<evidence type="ECO:0000259" key="6">
    <source>
        <dbReference type="Pfam" id="PF04932"/>
    </source>
</evidence>
<evidence type="ECO:0000256" key="4">
    <source>
        <dbReference type="ARBA" id="ARBA00023136"/>
    </source>
</evidence>
<feature type="transmembrane region" description="Helical" evidence="5">
    <location>
        <begin position="121"/>
        <end position="142"/>
    </location>
</feature>
<feature type="transmembrane region" description="Helical" evidence="5">
    <location>
        <begin position="196"/>
        <end position="212"/>
    </location>
</feature>
<proteinExistence type="predicted"/>
<keyword evidence="4 5" id="KW-0472">Membrane</keyword>
<feature type="transmembrane region" description="Helical" evidence="5">
    <location>
        <begin position="36"/>
        <end position="54"/>
    </location>
</feature>
<gene>
    <name evidence="7" type="ORF">HME9302_02608</name>
</gene>
<keyword evidence="3 5" id="KW-1133">Transmembrane helix</keyword>
<evidence type="ECO:0000313" key="8">
    <source>
        <dbReference type="Proteomes" id="UP000253727"/>
    </source>
</evidence>
<keyword evidence="8" id="KW-1185">Reference proteome</keyword>
<comment type="subcellular location">
    <subcellularLocation>
        <location evidence="1">Membrane</location>
        <topology evidence="1">Multi-pass membrane protein</topology>
    </subcellularLocation>
</comment>
<keyword evidence="2 5" id="KW-0812">Transmembrane</keyword>
<feature type="transmembrane region" description="Helical" evidence="5">
    <location>
        <begin position="66"/>
        <end position="85"/>
    </location>
</feature>
<feature type="transmembrane region" description="Helical" evidence="5">
    <location>
        <begin position="154"/>
        <end position="176"/>
    </location>
</feature>
<dbReference type="GO" id="GO:0016020">
    <property type="term" value="C:membrane"/>
    <property type="evidence" value="ECO:0007669"/>
    <property type="project" value="UniProtKB-SubCell"/>
</dbReference>
<feature type="transmembrane region" description="Helical" evidence="5">
    <location>
        <begin position="387"/>
        <end position="408"/>
    </location>
</feature>
<evidence type="ECO:0000256" key="2">
    <source>
        <dbReference type="ARBA" id="ARBA00022692"/>
    </source>
</evidence>
<organism evidence="7 8">
    <name type="scientific">Alteripontixanthobacter maritimus</name>
    <dbReference type="NCBI Taxonomy" id="2161824"/>
    <lineage>
        <taxon>Bacteria</taxon>
        <taxon>Pseudomonadati</taxon>
        <taxon>Pseudomonadota</taxon>
        <taxon>Alphaproteobacteria</taxon>
        <taxon>Sphingomonadales</taxon>
        <taxon>Erythrobacteraceae</taxon>
        <taxon>Alteripontixanthobacter</taxon>
    </lineage>
</organism>
<dbReference type="PANTHER" id="PTHR37422">
    <property type="entry name" value="TEICHURONIC ACID BIOSYNTHESIS PROTEIN TUAE"/>
    <property type="match status" value="1"/>
</dbReference>
<dbReference type="AlphaFoldDB" id="A0A369QDU2"/>
<dbReference type="OrthoDB" id="7628239at2"/>
<dbReference type="PANTHER" id="PTHR37422:SF13">
    <property type="entry name" value="LIPOPOLYSACCHARIDE BIOSYNTHESIS PROTEIN PA4999-RELATED"/>
    <property type="match status" value="1"/>
</dbReference>
<feature type="transmembrane region" description="Helical" evidence="5">
    <location>
        <begin position="294"/>
        <end position="314"/>
    </location>
</feature>
<dbReference type="Proteomes" id="UP000253727">
    <property type="component" value="Unassembled WGS sequence"/>
</dbReference>
<sequence length="485" mass="52452">MNGYAKNGPRLMGVGPFIVFCVVAAFLGGASRADELALVLFRPIGIGLLGWVLWSYPLTQFRHGRAFCFAIIGLIVICTVQLIPLPPSIWTALPGRGEISAIDRLIFGVEIWRPITVSPRATWNTLFSLLSLLGGYLAFLALAKSNNNLALKSLLAISIISIMLSIVNLQFGHTIFPLYSLAGIGEGGLFSNSNHFGIFSAISILVAVILIKEDSLTKARQARWYAFLALVLLFLVGVVLSGSRLAFAASAFACMIAAMVFARNLDFSNATNSQSGLISRALGLTAHSRWPGRFLLFGFYFSIIGCIATFLYVATLQRELSIGSFEAPDLSEDIRFRIIPVLLKLATEQWATGFGFGSFGSIYPVYETDDIMINKYVNQAHNDGLQIVIEGGIAAGLVAIGLLIWLALRIVSLFRSGDVDRGLVAIGVVAVIGLGSVFDYVLRTPLMAFAIMCILTVLLSSKPSMRSEVCEEHCRKSGSNMNGVS</sequence>
<feature type="domain" description="O-antigen ligase-related" evidence="6">
    <location>
        <begin position="230"/>
        <end position="398"/>
    </location>
</feature>
<dbReference type="Pfam" id="PF04932">
    <property type="entry name" value="Wzy_C"/>
    <property type="match status" value="1"/>
</dbReference>
<feature type="transmembrane region" description="Helical" evidence="5">
    <location>
        <begin position="420"/>
        <end position="438"/>
    </location>
</feature>
<evidence type="ECO:0000256" key="5">
    <source>
        <dbReference type="SAM" id="Phobius"/>
    </source>
</evidence>
<dbReference type="InterPro" id="IPR051533">
    <property type="entry name" value="WaaL-like"/>
</dbReference>
<protein>
    <recommendedName>
        <fullName evidence="6">O-antigen ligase-related domain-containing protein</fullName>
    </recommendedName>
</protein>
<evidence type="ECO:0000256" key="1">
    <source>
        <dbReference type="ARBA" id="ARBA00004141"/>
    </source>
</evidence>
<evidence type="ECO:0000313" key="7">
    <source>
        <dbReference type="EMBL" id="RDC61386.1"/>
    </source>
</evidence>
<accession>A0A369QDU2</accession>
<feature type="transmembrane region" description="Helical" evidence="5">
    <location>
        <begin position="246"/>
        <end position="265"/>
    </location>
</feature>
<name>A0A369QDU2_9SPHN</name>
<feature type="transmembrane region" description="Helical" evidence="5">
    <location>
        <begin position="224"/>
        <end position="240"/>
    </location>
</feature>
<dbReference type="InterPro" id="IPR007016">
    <property type="entry name" value="O-antigen_ligase-rel_domated"/>
</dbReference>
<comment type="caution">
    <text evidence="7">The sequence shown here is derived from an EMBL/GenBank/DDBJ whole genome shotgun (WGS) entry which is preliminary data.</text>
</comment>